<evidence type="ECO:0000259" key="1">
    <source>
        <dbReference type="PROSITE" id="PS50930"/>
    </source>
</evidence>
<sequence length="146" mass="16947">MKVKLEEDLTQEDIEVLIKYARLNQTVKRLAAFIETVDKTVKCTFDSSELWVNAGDIYYIESVDKRTFVYCRDAVYRSELRLYQLKEELENAGFVQVSKACIINLNVLTGIRPLLNSKMEATLTNGEKINITRKYVGSIREKLQER</sequence>
<dbReference type="InterPro" id="IPR046947">
    <property type="entry name" value="LytR-like"/>
</dbReference>
<dbReference type="GO" id="GO:0003677">
    <property type="term" value="F:DNA binding"/>
    <property type="evidence" value="ECO:0007669"/>
    <property type="project" value="InterPro"/>
</dbReference>
<reference evidence="2 3" key="1">
    <citation type="journal article" date="2019" name="Anaerobe">
        <title>Detection of Robinsoniella peoriensis in multiple bone samples of a trauma patient.</title>
        <authorList>
            <person name="Schrottner P."/>
            <person name="Hartwich K."/>
            <person name="Bunk B."/>
            <person name="Schober I."/>
            <person name="Helbig S."/>
            <person name="Rudolph W.W."/>
            <person name="Gunzer F."/>
        </authorList>
    </citation>
    <scope>NUCLEOTIDE SEQUENCE [LARGE SCALE GENOMIC DNA]</scope>
    <source>
        <strain evidence="2 3">DSM 106044</strain>
    </source>
</reference>
<accession>A0A4U8Q796</accession>
<evidence type="ECO:0000313" key="2">
    <source>
        <dbReference type="EMBL" id="TLD00790.1"/>
    </source>
</evidence>
<dbReference type="Pfam" id="PF04397">
    <property type="entry name" value="LytTR"/>
    <property type="match status" value="1"/>
</dbReference>
<protein>
    <submittedName>
        <fullName evidence="2">Putative two-component response-regulatory protein YehT</fullName>
    </submittedName>
</protein>
<dbReference type="Proteomes" id="UP000306509">
    <property type="component" value="Unassembled WGS sequence"/>
</dbReference>
<evidence type="ECO:0000313" key="3">
    <source>
        <dbReference type="Proteomes" id="UP000306509"/>
    </source>
</evidence>
<dbReference type="InterPro" id="IPR007492">
    <property type="entry name" value="LytTR_DNA-bd_dom"/>
</dbReference>
<dbReference type="SMART" id="SM00850">
    <property type="entry name" value="LytTR"/>
    <property type="match status" value="1"/>
</dbReference>
<dbReference type="EMBL" id="QGQD01000047">
    <property type="protein sequence ID" value="TLD00790.1"/>
    <property type="molecule type" value="Genomic_DNA"/>
</dbReference>
<comment type="caution">
    <text evidence="2">The sequence shown here is derived from an EMBL/GenBank/DDBJ whole genome shotgun (WGS) entry which is preliminary data.</text>
</comment>
<proteinExistence type="predicted"/>
<gene>
    <name evidence="2" type="ORF">DSM106044_02366</name>
</gene>
<feature type="domain" description="HTH LytTR-type" evidence="1">
    <location>
        <begin position="52"/>
        <end position="145"/>
    </location>
</feature>
<dbReference type="AlphaFoldDB" id="A0A4U8Q796"/>
<dbReference type="Gene3D" id="2.40.50.1020">
    <property type="entry name" value="LytTr DNA-binding domain"/>
    <property type="match status" value="1"/>
</dbReference>
<dbReference type="RefSeq" id="WP_027292960.1">
    <property type="nucleotide sequence ID" value="NZ_CAUSDN010000113.1"/>
</dbReference>
<dbReference type="PANTHER" id="PTHR37299:SF4">
    <property type="entry name" value="TRANSCRIPTIONAL REGULATOR"/>
    <property type="match status" value="1"/>
</dbReference>
<keyword evidence="3" id="KW-1185">Reference proteome</keyword>
<dbReference type="PANTHER" id="PTHR37299">
    <property type="entry name" value="TRANSCRIPTIONAL REGULATOR-RELATED"/>
    <property type="match status" value="1"/>
</dbReference>
<dbReference type="GO" id="GO:0000156">
    <property type="term" value="F:phosphorelay response regulator activity"/>
    <property type="evidence" value="ECO:0007669"/>
    <property type="project" value="InterPro"/>
</dbReference>
<dbReference type="PROSITE" id="PS50930">
    <property type="entry name" value="HTH_LYTTR"/>
    <property type="match status" value="1"/>
</dbReference>
<name>A0A4U8Q796_9FIRM</name>
<organism evidence="2 3">
    <name type="scientific">Robinsoniella peoriensis</name>
    <dbReference type="NCBI Taxonomy" id="180332"/>
    <lineage>
        <taxon>Bacteria</taxon>
        <taxon>Bacillati</taxon>
        <taxon>Bacillota</taxon>
        <taxon>Clostridia</taxon>
        <taxon>Lachnospirales</taxon>
        <taxon>Lachnospiraceae</taxon>
        <taxon>Robinsoniella</taxon>
    </lineage>
</organism>